<protein>
    <submittedName>
        <fullName evidence="7">Sulfatase</fullName>
    </submittedName>
</protein>
<dbReference type="PANTHER" id="PTHR43108:SF8">
    <property type="entry name" value="SD21168P"/>
    <property type="match status" value="1"/>
</dbReference>
<comment type="similarity">
    <text evidence="1">Belongs to the sulfatase family.</text>
</comment>
<dbReference type="Gene3D" id="3.40.720.10">
    <property type="entry name" value="Alkaline Phosphatase, subunit A"/>
    <property type="match status" value="1"/>
</dbReference>
<evidence type="ECO:0000256" key="2">
    <source>
        <dbReference type="ARBA" id="ARBA00022729"/>
    </source>
</evidence>
<keyword evidence="8" id="KW-1185">Reference proteome</keyword>
<dbReference type="PIRSF" id="PIRSF036666">
    <property type="entry name" value="G6S"/>
    <property type="match status" value="1"/>
</dbReference>
<keyword evidence="2" id="KW-0732">Signal</keyword>
<dbReference type="KEGG" id="msv:Mesil_1248"/>
<evidence type="ECO:0000256" key="1">
    <source>
        <dbReference type="ARBA" id="ARBA00008779"/>
    </source>
</evidence>
<dbReference type="STRING" id="526227.Mesil_1248"/>
<evidence type="ECO:0000313" key="7">
    <source>
        <dbReference type="EMBL" id="ADH63145.1"/>
    </source>
</evidence>
<dbReference type="GO" id="GO:0008449">
    <property type="term" value="F:N-acetylglucosamine-6-sulfatase activity"/>
    <property type="evidence" value="ECO:0007669"/>
    <property type="project" value="InterPro"/>
</dbReference>
<dbReference type="RefSeq" id="WP_013157718.1">
    <property type="nucleotide sequence ID" value="NC_014212.1"/>
</dbReference>
<dbReference type="InterPro" id="IPR024607">
    <property type="entry name" value="Sulfatase_CS"/>
</dbReference>
<organism evidence="7 8">
    <name type="scientific">Allomeiothermus silvanus (strain ATCC 700542 / DSM 9946 / NBRC 106475 / NCIMB 13440 / VI-R2)</name>
    <name type="common">Thermus silvanus</name>
    <dbReference type="NCBI Taxonomy" id="526227"/>
    <lineage>
        <taxon>Bacteria</taxon>
        <taxon>Thermotogati</taxon>
        <taxon>Deinococcota</taxon>
        <taxon>Deinococci</taxon>
        <taxon>Thermales</taxon>
        <taxon>Thermaceae</taxon>
        <taxon>Allomeiothermus</taxon>
    </lineage>
</organism>
<dbReference type="HOGENOM" id="CLU_006332_4_1_0"/>
<dbReference type="CDD" id="cd16147">
    <property type="entry name" value="G6S"/>
    <property type="match status" value="1"/>
</dbReference>
<evidence type="ECO:0000313" key="8">
    <source>
        <dbReference type="Proteomes" id="UP000001916"/>
    </source>
</evidence>
<dbReference type="PROSITE" id="PS00149">
    <property type="entry name" value="SULFATASE_2"/>
    <property type="match status" value="1"/>
</dbReference>
<sequence length="501" mass="55794">MRWTGMVVAGLLLTGWALWVLGQRVQAQATPKPNIIFILTDDEDVGIHAFMPKTKALLHDQGTTFSNFFVTYSLCCPSRASILTGQYPHNTHIEGNRPPQGGFLKAYQTGLEANTVAVWLQQAGYHTLLAGKYLNGYGQDNPRRAQRQGLNLPDPTYVPPGWTEWYAGVGNAPYQDYNYSLNENGQLVRYGSSPEDYLTDVIARKAVQAITNATREGKPFFLYLAPFTPHAPANFAPRHASLFKDAELPRPPNFDEADVSDKPPLLRRLPRLSERELARMRELYVKRLRSLQAIDDLVESIVQALRQNGQLANTYIVYTSDNGFHMGNHRMPQGKNMPYEEDIRVPLVVRGPGVPAGKTVNELALNIDLAPTFAKIAGLEVPPSCDGRSLLPLLRGQIPTVWRQSFMVQRGEGAEAQSEDGDGRDRAGAFSALRTAAYTFVQWGSGDRELYDLKADPYQLQNLASKADPVLIQRLSTRLSELSKCRGDECRRVEELPIGTP</sequence>
<name>D7BDZ4_ALLS1</name>
<gene>
    <name evidence="7" type="ordered locus">Mesil_1248</name>
</gene>
<dbReference type="InterPro" id="IPR017850">
    <property type="entry name" value="Alkaline_phosphatase_core_sf"/>
</dbReference>
<dbReference type="PANTHER" id="PTHR43108">
    <property type="entry name" value="N-ACETYLGLUCOSAMINE-6-SULFATASE FAMILY MEMBER"/>
    <property type="match status" value="1"/>
</dbReference>
<evidence type="ECO:0000259" key="6">
    <source>
        <dbReference type="Pfam" id="PF00884"/>
    </source>
</evidence>
<dbReference type="InterPro" id="IPR000917">
    <property type="entry name" value="Sulfatase_N"/>
</dbReference>
<dbReference type="Pfam" id="PF00884">
    <property type="entry name" value="Sulfatase"/>
    <property type="match status" value="1"/>
</dbReference>
<proteinExistence type="inferred from homology"/>
<dbReference type="EMBL" id="CP002042">
    <property type="protein sequence ID" value="ADH63145.1"/>
    <property type="molecule type" value="Genomic_DNA"/>
</dbReference>
<accession>D7BDZ4</accession>
<evidence type="ECO:0000256" key="3">
    <source>
        <dbReference type="ARBA" id="ARBA00022801"/>
    </source>
</evidence>
<dbReference type="GO" id="GO:0030203">
    <property type="term" value="P:glycosaminoglycan metabolic process"/>
    <property type="evidence" value="ECO:0007669"/>
    <property type="project" value="InterPro"/>
</dbReference>
<feature type="domain" description="Sulfatase N-terminal" evidence="6">
    <location>
        <begin position="33"/>
        <end position="378"/>
    </location>
</feature>
<dbReference type="InterPro" id="IPR012251">
    <property type="entry name" value="GlcNAc_6-SO4ase"/>
</dbReference>
<evidence type="ECO:0000256" key="5">
    <source>
        <dbReference type="PIRSR" id="PIRSR036666-50"/>
    </source>
</evidence>
<comment type="PTM">
    <text evidence="5">The conversion to 3-oxoalanine (also known as C-formylglycine, FGly), of a serine or cysteine residue in prokaryotes and of a cysteine residue in eukaryotes, is critical for catalytic activity.</text>
</comment>
<keyword evidence="3" id="KW-0378">Hydrolase</keyword>
<dbReference type="PROSITE" id="PS00523">
    <property type="entry name" value="SULFATASE_1"/>
    <property type="match status" value="1"/>
</dbReference>
<evidence type="ECO:0000256" key="4">
    <source>
        <dbReference type="ARBA" id="ARBA00023180"/>
    </source>
</evidence>
<reference evidence="7 8" key="1">
    <citation type="journal article" date="2010" name="Stand. Genomic Sci.">
        <title>Complete genome sequence of Meiothermus silvanus type strain (VI-R2).</title>
        <authorList>
            <person name="Sikorski J."/>
            <person name="Tindall B.J."/>
            <person name="Lowry S."/>
            <person name="Lucas S."/>
            <person name="Nolan M."/>
            <person name="Copeland A."/>
            <person name="Glavina Del Rio T."/>
            <person name="Tice H."/>
            <person name="Cheng J.F."/>
            <person name="Han C."/>
            <person name="Pitluck S."/>
            <person name="Liolios K."/>
            <person name="Ivanova N."/>
            <person name="Mavromatis K."/>
            <person name="Mikhailova N."/>
            <person name="Pati A."/>
            <person name="Goodwin L."/>
            <person name="Chen A."/>
            <person name="Palaniappan K."/>
            <person name="Land M."/>
            <person name="Hauser L."/>
            <person name="Chang Y.J."/>
            <person name="Jeffries C.D."/>
            <person name="Rohde M."/>
            <person name="Goker M."/>
            <person name="Woyke T."/>
            <person name="Bristow J."/>
            <person name="Eisen J.A."/>
            <person name="Markowitz V."/>
            <person name="Hugenholtz P."/>
            <person name="Kyrpides N.C."/>
            <person name="Klenk H.P."/>
            <person name="Lapidus A."/>
        </authorList>
    </citation>
    <scope>NUCLEOTIDE SEQUENCE [LARGE SCALE GENOMIC DNA]</scope>
    <source>
        <strain evidence="8">ATCC 700542 / DSM 9946 / VI-R2</strain>
    </source>
</reference>
<dbReference type="eggNOG" id="COG3119">
    <property type="taxonomic scope" value="Bacteria"/>
</dbReference>
<dbReference type="Proteomes" id="UP000001916">
    <property type="component" value="Chromosome"/>
</dbReference>
<dbReference type="AlphaFoldDB" id="D7BDZ4"/>
<feature type="modified residue" description="3-oxoalanine (Cys)" evidence="5">
    <location>
        <position position="75"/>
    </location>
</feature>
<keyword evidence="4" id="KW-0325">Glycoprotein</keyword>
<dbReference type="SUPFAM" id="SSF53649">
    <property type="entry name" value="Alkaline phosphatase-like"/>
    <property type="match status" value="1"/>
</dbReference>